<evidence type="ECO:0000256" key="1">
    <source>
        <dbReference type="SAM" id="Phobius"/>
    </source>
</evidence>
<evidence type="ECO:0008006" key="6">
    <source>
        <dbReference type="Google" id="ProtNLM"/>
    </source>
</evidence>
<dbReference type="EMBL" id="JAJFNJ020000003">
    <property type="protein sequence ID" value="MEC3889803.1"/>
    <property type="molecule type" value="Genomic_DNA"/>
</dbReference>
<feature type="transmembrane region" description="Helical" evidence="1">
    <location>
        <begin position="20"/>
        <end position="43"/>
    </location>
</feature>
<comment type="caution">
    <text evidence="4">The sequence shown here is derived from an EMBL/GenBank/DDBJ whole genome shotgun (WGS) entry which is preliminary data.</text>
</comment>
<sequence length="208" mass="22653">MEHEYSVLGGLNRASIGRYVMAASVIVAGLVSTLVGLVVAVLAESGLGIPPVVLWPVTSGAIYMGLYYLFEAYAWKMPKLSAVLRVPDLSGKWKCEGSSLNQGEGVPATVWRAEVTIVQSWDKIRIRLKTAQSGSNSIAAALMYDKADGYRVLYNYKNEPGINESHLAAHRGFAELVFAPDLRSAQGDYFNGHGRYTFGTMTLTRVES</sequence>
<keyword evidence="1" id="KW-0812">Transmembrane</keyword>
<feature type="transmembrane region" description="Helical" evidence="1">
    <location>
        <begin position="49"/>
        <end position="70"/>
    </location>
</feature>
<dbReference type="Pfam" id="PF18153">
    <property type="entry name" value="Cap15_CD_rec"/>
    <property type="match status" value="1"/>
</dbReference>
<dbReference type="AlphaFoldDB" id="A0AAJ3CFB3"/>
<accession>A0AAJ3CFB3</accession>
<reference evidence="4" key="1">
    <citation type="submission" date="2021-10" db="EMBL/GenBank/DDBJ databases">
        <authorList>
            <person name="Hussein R."/>
            <person name="Harrison J."/>
            <person name="Studholme D.J."/>
            <person name="Vicente J."/>
            <person name="Grant M."/>
        </authorList>
    </citation>
    <scope>NUCLEOTIDE SEQUENCE</scope>
    <source>
        <strain evidence="4">NCPPB 2970</strain>
    </source>
</reference>
<dbReference type="Pfam" id="PF23471">
    <property type="entry name" value="Cap15_TM"/>
    <property type="match status" value="1"/>
</dbReference>
<keyword evidence="1" id="KW-1133">Transmembrane helix</keyword>
<feature type="domain" description="CD-NTase-associated protein 15" evidence="2">
    <location>
        <begin position="85"/>
        <end position="205"/>
    </location>
</feature>
<dbReference type="Proteomes" id="UP001297361">
    <property type="component" value="Unassembled WGS sequence"/>
</dbReference>
<dbReference type="InterPro" id="IPR041208">
    <property type="entry name" value="Cap15"/>
</dbReference>
<evidence type="ECO:0000313" key="5">
    <source>
        <dbReference type="Proteomes" id="UP001297361"/>
    </source>
</evidence>
<reference evidence="4" key="2">
    <citation type="submission" date="2024-01" db="EMBL/GenBank/DDBJ databases">
        <title>Long-read genome sequencing of X. campestris pv. papavericola.</title>
        <authorList>
            <person name="Hussain R.M.F."/>
            <person name="Greer S."/>
            <person name="Harrison J."/>
            <person name="Grant M."/>
            <person name="Vicente J."/>
            <person name="Studholme D.J."/>
        </authorList>
    </citation>
    <scope>NUCLEOTIDE SEQUENCE</scope>
    <source>
        <strain evidence="4">NCPPB 2970</strain>
    </source>
</reference>
<evidence type="ECO:0000259" key="3">
    <source>
        <dbReference type="Pfam" id="PF23471"/>
    </source>
</evidence>
<dbReference type="InterPro" id="IPR056338">
    <property type="entry name" value="Cap15-like_TM"/>
</dbReference>
<proteinExistence type="predicted"/>
<feature type="domain" description="Cap1-like TM helices" evidence="3">
    <location>
        <begin position="14"/>
        <end position="76"/>
    </location>
</feature>
<evidence type="ECO:0000313" key="4">
    <source>
        <dbReference type="EMBL" id="MEC3889803.1"/>
    </source>
</evidence>
<evidence type="ECO:0000259" key="2">
    <source>
        <dbReference type="Pfam" id="PF18153"/>
    </source>
</evidence>
<keyword evidence="1" id="KW-0472">Membrane</keyword>
<name>A0AAJ3CFB3_XANCA</name>
<organism evidence="4 5">
    <name type="scientific">Xanthomonas campestris pv. papavericola</name>
    <dbReference type="NCBI Taxonomy" id="487881"/>
    <lineage>
        <taxon>Bacteria</taxon>
        <taxon>Pseudomonadati</taxon>
        <taxon>Pseudomonadota</taxon>
        <taxon>Gammaproteobacteria</taxon>
        <taxon>Lysobacterales</taxon>
        <taxon>Lysobacteraceae</taxon>
        <taxon>Xanthomonas</taxon>
    </lineage>
</organism>
<gene>
    <name evidence="4" type="ORF">LLE72_019115</name>
</gene>
<dbReference type="RefSeq" id="WP_042840992.1">
    <property type="nucleotide sequence ID" value="NZ_JAJFNJ020000003.1"/>
</dbReference>
<protein>
    <recommendedName>
        <fullName evidence="6">SMODS-associating 2TM beta-strand rich effector domain-containing protein</fullName>
    </recommendedName>
</protein>